<organism evidence="1 3">
    <name type="scientific">Yersinia phage fHe-Yen9-04</name>
    <dbReference type="NCBI Taxonomy" id="2052742"/>
    <lineage>
        <taxon>Viruses</taxon>
        <taxon>Duplodnaviria</taxon>
        <taxon>Heunggongvirae</taxon>
        <taxon>Uroviricota</taxon>
        <taxon>Caudoviricetes</taxon>
        <taxon>Eneladusvirus</taxon>
        <taxon>Eneladusvirus Yen904</taxon>
    </lineage>
</organism>
<dbReference type="EMBL" id="LT960551">
    <property type="protein sequence ID" value="SOK58284.1"/>
    <property type="molecule type" value="Genomic_DNA"/>
</dbReference>
<reference evidence="3" key="1">
    <citation type="submission" date="2017-10" db="EMBL/GenBank/DDBJ databases">
        <authorList>
            <person name="Skurnik M."/>
        </authorList>
    </citation>
    <scope>NUCLEOTIDE SEQUENCE [LARGE SCALE GENOMIC DNA]</scope>
</reference>
<dbReference type="EMBL" id="LR596615">
    <property type="protein sequence ID" value="VUE36053.1"/>
    <property type="molecule type" value="Genomic_DNA"/>
</dbReference>
<sequence>MRTCKECGNNCNVLSNGVVHHYNEDDKIDYDLDGDHVAIPELSDSENNMLNPILQSTFNFNGDVPCINYAANGGGYETYQYFICADGGCLGIGTVINEFHKVNFNDPDDKQWHIVGVDVNYENTNLIDDHTGDYIPVAYS</sequence>
<dbReference type="KEGG" id="vg:40100425"/>
<proteinExistence type="predicted"/>
<evidence type="ECO:0000313" key="2">
    <source>
        <dbReference type="EMBL" id="VUE36053.1"/>
    </source>
</evidence>
<dbReference type="GeneID" id="40100425"/>
<evidence type="ECO:0000313" key="3">
    <source>
        <dbReference type="Proteomes" id="UP000240931"/>
    </source>
</evidence>
<dbReference type="Proteomes" id="UP000240931">
    <property type="component" value="Segment"/>
</dbReference>
<name>A0A2C9CW95_9CAUD</name>
<reference evidence="2 4" key="3">
    <citation type="submission" date="2019-06" db="EMBL/GenBank/DDBJ databases">
        <authorList>
            <person name="Bower L."/>
            <person name="Leinonen R."/>
        </authorList>
    </citation>
    <scope>NUCLEOTIDE SEQUENCE [LARGE SCALE GENOMIC DNA]</scope>
</reference>
<dbReference type="Proteomes" id="UP000317227">
    <property type="component" value="Segment"/>
</dbReference>
<evidence type="ECO:0000313" key="1">
    <source>
        <dbReference type="EMBL" id="SOK58284.1"/>
    </source>
</evidence>
<accession>A0A2C9CW95</accession>
<dbReference type="OrthoDB" id="24725at10239"/>
<protein>
    <submittedName>
        <fullName evidence="1">Uncharacterized protein</fullName>
    </submittedName>
</protein>
<evidence type="ECO:0000313" key="4">
    <source>
        <dbReference type="Proteomes" id="UP000317227"/>
    </source>
</evidence>
<keyword evidence="3" id="KW-1185">Reference proteome</keyword>
<reference evidence="1" key="2">
    <citation type="submission" date="2017-10" db="EMBL/GenBank/DDBJ databases">
        <authorList>
            <person name="Banno H."/>
            <person name="Chua N.-H."/>
        </authorList>
    </citation>
    <scope>NUCLEOTIDE SEQUENCE [LARGE SCALE GENOMIC DNA]</scope>
</reference>
<dbReference type="RefSeq" id="YP_009623617.1">
    <property type="nucleotide sequence ID" value="NC_042116.1"/>
</dbReference>
<gene>
    <name evidence="1" type="primary">g007</name>
</gene>